<sequence length="169" mass="18778">MTALKHEDATRNFAVVVQPDEGPSWWQPVPANGYGEVKFSQRNVPGLPFSTGIQSIAPGCFIRDHQHPDHTEILFFYEGEGTVELDGEPHPVRPGTAILLGSFRRHKIMNTGTKDLKMFWTIMPGGLDLFFEEIGRPRTPGEPAPAPFARPEDVDSIELDTVFAPIAQK</sequence>
<dbReference type="OrthoDB" id="9798709at2"/>
<name>A0A420WHG1_9PROT</name>
<accession>A0A420WHG1</accession>
<dbReference type="AlphaFoldDB" id="A0A420WHG1"/>
<dbReference type="PANTHER" id="PTHR35848">
    <property type="entry name" value="OXALATE-BINDING PROTEIN"/>
    <property type="match status" value="1"/>
</dbReference>
<protein>
    <submittedName>
        <fullName evidence="3">Cupin domain-containing protein</fullName>
    </submittedName>
</protein>
<evidence type="ECO:0000313" key="4">
    <source>
        <dbReference type="Proteomes" id="UP000277424"/>
    </source>
</evidence>
<dbReference type="PANTHER" id="PTHR35848:SF6">
    <property type="entry name" value="CUPIN TYPE-2 DOMAIN-CONTAINING PROTEIN"/>
    <property type="match status" value="1"/>
</dbReference>
<keyword evidence="1" id="KW-0479">Metal-binding</keyword>
<evidence type="ECO:0000256" key="1">
    <source>
        <dbReference type="ARBA" id="ARBA00022723"/>
    </source>
</evidence>
<dbReference type="Pfam" id="PF07883">
    <property type="entry name" value="Cupin_2"/>
    <property type="match status" value="1"/>
</dbReference>
<dbReference type="Gene3D" id="2.60.120.10">
    <property type="entry name" value="Jelly Rolls"/>
    <property type="match status" value="1"/>
</dbReference>
<evidence type="ECO:0000259" key="2">
    <source>
        <dbReference type="Pfam" id="PF07883"/>
    </source>
</evidence>
<comment type="caution">
    <text evidence="3">The sequence shown here is derived from an EMBL/GenBank/DDBJ whole genome shotgun (WGS) entry which is preliminary data.</text>
</comment>
<dbReference type="GO" id="GO:0046872">
    <property type="term" value="F:metal ion binding"/>
    <property type="evidence" value="ECO:0007669"/>
    <property type="project" value="UniProtKB-KW"/>
</dbReference>
<feature type="domain" description="Cupin type-2" evidence="2">
    <location>
        <begin position="53"/>
        <end position="121"/>
    </location>
</feature>
<dbReference type="RefSeq" id="WP_121220204.1">
    <property type="nucleotide sequence ID" value="NZ_RBIG01000002.1"/>
</dbReference>
<dbReference type="InterPro" id="IPR014710">
    <property type="entry name" value="RmlC-like_jellyroll"/>
</dbReference>
<dbReference type="Proteomes" id="UP000277424">
    <property type="component" value="Unassembled WGS sequence"/>
</dbReference>
<dbReference type="SUPFAM" id="SSF51182">
    <property type="entry name" value="RmlC-like cupins"/>
    <property type="match status" value="1"/>
</dbReference>
<gene>
    <name evidence="3" type="ORF">BCL74_2379</name>
</gene>
<dbReference type="EMBL" id="RBIG01000002">
    <property type="protein sequence ID" value="RKQ70431.1"/>
    <property type="molecule type" value="Genomic_DNA"/>
</dbReference>
<organism evidence="3 4">
    <name type="scientific">Oceanibaculum indicum</name>
    <dbReference type="NCBI Taxonomy" id="526216"/>
    <lineage>
        <taxon>Bacteria</taxon>
        <taxon>Pseudomonadati</taxon>
        <taxon>Pseudomonadota</taxon>
        <taxon>Alphaproteobacteria</taxon>
        <taxon>Rhodospirillales</taxon>
        <taxon>Oceanibaculaceae</taxon>
        <taxon>Oceanibaculum</taxon>
    </lineage>
</organism>
<reference evidence="3 4" key="1">
    <citation type="submission" date="2018-10" db="EMBL/GenBank/DDBJ databases">
        <title>Comparative analysis of microorganisms from saline springs in Andes Mountain Range, Colombia.</title>
        <authorList>
            <person name="Rubin E."/>
        </authorList>
    </citation>
    <scope>NUCLEOTIDE SEQUENCE [LARGE SCALE GENOMIC DNA]</scope>
    <source>
        <strain evidence="3 4">USBA 36</strain>
    </source>
</reference>
<proteinExistence type="predicted"/>
<dbReference type="InterPro" id="IPR013096">
    <property type="entry name" value="Cupin_2"/>
</dbReference>
<evidence type="ECO:0000313" key="3">
    <source>
        <dbReference type="EMBL" id="RKQ70431.1"/>
    </source>
</evidence>
<dbReference type="InterPro" id="IPR011051">
    <property type="entry name" value="RmlC_Cupin_sf"/>
</dbReference>
<dbReference type="InterPro" id="IPR051610">
    <property type="entry name" value="GPI/OXD"/>
</dbReference>